<sequence>MTRSLLLALSTLLAVGAAQADDIRPMAGKSFALEAASGNVYYTREAEGFRVVATMNANEGAAPVRIVSTLSDGQAMTLSIPTAVGEEAREIEIRRTGETLSVGNPQPLMVRASLN</sequence>
<comment type="caution">
    <text evidence="2">The sequence shown here is derived from an EMBL/GenBank/DDBJ whole genome shotgun (WGS) entry which is preliminary data.</text>
</comment>
<feature type="chain" id="PRO_5037954632" evidence="1">
    <location>
        <begin position="21"/>
        <end position="115"/>
    </location>
</feature>
<protein>
    <submittedName>
        <fullName evidence="2">Uncharacterized protein</fullName>
    </submittedName>
</protein>
<gene>
    <name evidence="2" type="ORF">GCM10011335_17290</name>
</gene>
<dbReference type="RefSeq" id="WP_188850169.1">
    <property type="nucleotide sequence ID" value="NZ_BMJJ01000003.1"/>
</dbReference>
<evidence type="ECO:0000256" key="1">
    <source>
        <dbReference type="SAM" id="SignalP"/>
    </source>
</evidence>
<accession>A0A916XVD8</accession>
<reference evidence="2" key="1">
    <citation type="journal article" date="2014" name="Int. J. Syst. Evol. Microbiol.">
        <title>Complete genome sequence of Corynebacterium casei LMG S-19264T (=DSM 44701T), isolated from a smear-ripened cheese.</title>
        <authorList>
            <consortium name="US DOE Joint Genome Institute (JGI-PGF)"/>
            <person name="Walter F."/>
            <person name="Albersmeier A."/>
            <person name="Kalinowski J."/>
            <person name="Ruckert C."/>
        </authorList>
    </citation>
    <scope>NUCLEOTIDE SEQUENCE</scope>
    <source>
        <strain evidence="2">CGMCC 1.15493</strain>
    </source>
</reference>
<dbReference type="AlphaFoldDB" id="A0A916XVD8"/>
<reference evidence="2" key="2">
    <citation type="submission" date="2020-09" db="EMBL/GenBank/DDBJ databases">
        <authorList>
            <person name="Sun Q."/>
            <person name="Zhou Y."/>
        </authorList>
    </citation>
    <scope>NUCLEOTIDE SEQUENCE</scope>
    <source>
        <strain evidence="2">CGMCC 1.15493</strain>
    </source>
</reference>
<proteinExistence type="predicted"/>
<organism evidence="2 3">
    <name type="scientific">Aureimonas glaciei</name>
    <dbReference type="NCBI Taxonomy" id="1776957"/>
    <lineage>
        <taxon>Bacteria</taxon>
        <taxon>Pseudomonadati</taxon>
        <taxon>Pseudomonadota</taxon>
        <taxon>Alphaproteobacteria</taxon>
        <taxon>Hyphomicrobiales</taxon>
        <taxon>Aurantimonadaceae</taxon>
        <taxon>Aureimonas</taxon>
    </lineage>
</organism>
<evidence type="ECO:0000313" key="2">
    <source>
        <dbReference type="EMBL" id="GGD15043.1"/>
    </source>
</evidence>
<keyword evidence="3" id="KW-1185">Reference proteome</keyword>
<dbReference type="EMBL" id="BMJJ01000003">
    <property type="protein sequence ID" value="GGD15043.1"/>
    <property type="molecule type" value="Genomic_DNA"/>
</dbReference>
<feature type="signal peptide" evidence="1">
    <location>
        <begin position="1"/>
        <end position="20"/>
    </location>
</feature>
<evidence type="ECO:0000313" key="3">
    <source>
        <dbReference type="Proteomes" id="UP000613160"/>
    </source>
</evidence>
<keyword evidence="1" id="KW-0732">Signal</keyword>
<dbReference type="Proteomes" id="UP000613160">
    <property type="component" value="Unassembled WGS sequence"/>
</dbReference>
<name>A0A916XVD8_9HYPH</name>